<comment type="similarity">
    <text evidence="1">Belongs to the sigma-70 factor family. ECF subfamily.</text>
</comment>
<dbReference type="SUPFAM" id="SSF88946">
    <property type="entry name" value="Sigma2 domain of RNA polymerase sigma factors"/>
    <property type="match status" value="1"/>
</dbReference>
<protein>
    <submittedName>
        <fullName evidence="7">RNA polymerase sigma-70 factor</fullName>
    </submittedName>
</protein>
<organism evidence="7 8">
    <name type="scientific">Sphingobacterium suaedae</name>
    <dbReference type="NCBI Taxonomy" id="1686402"/>
    <lineage>
        <taxon>Bacteria</taxon>
        <taxon>Pseudomonadati</taxon>
        <taxon>Bacteroidota</taxon>
        <taxon>Sphingobacteriia</taxon>
        <taxon>Sphingobacteriales</taxon>
        <taxon>Sphingobacteriaceae</taxon>
        <taxon>Sphingobacterium</taxon>
    </lineage>
</organism>
<dbReference type="RefSeq" id="WP_380904703.1">
    <property type="nucleotide sequence ID" value="NZ_JBHUEG010000004.1"/>
</dbReference>
<dbReference type="NCBIfam" id="TIGR02937">
    <property type="entry name" value="sigma70-ECF"/>
    <property type="match status" value="1"/>
</dbReference>
<dbReference type="PANTHER" id="PTHR43133:SF46">
    <property type="entry name" value="RNA POLYMERASE SIGMA-70 FACTOR ECF SUBFAMILY"/>
    <property type="match status" value="1"/>
</dbReference>
<dbReference type="Gene3D" id="1.10.1740.10">
    <property type="match status" value="1"/>
</dbReference>
<dbReference type="Proteomes" id="UP001597545">
    <property type="component" value="Unassembled WGS sequence"/>
</dbReference>
<dbReference type="NCBIfam" id="TIGR02985">
    <property type="entry name" value="Sig70_bacteroi1"/>
    <property type="match status" value="1"/>
</dbReference>
<dbReference type="InterPro" id="IPR007627">
    <property type="entry name" value="RNA_pol_sigma70_r2"/>
</dbReference>
<dbReference type="InterPro" id="IPR013325">
    <property type="entry name" value="RNA_pol_sigma_r2"/>
</dbReference>
<dbReference type="InterPro" id="IPR014284">
    <property type="entry name" value="RNA_pol_sigma-70_dom"/>
</dbReference>
<dbReference type="InterPro" id="IPR013249">
    <property type="entry name" value="RNA_pol_sigma70_r4_t2"/>
</dbReference>
<dbReference type="InterPro" id="IPR013324">
    <property type="entry name" value="RNA_pol_sigma_r3/r4-like"/>
</dbReference>
<dbReference type="InterPro" id="IPR036388">
    <property type="entry name" value="WH-like_DNA-bd_sf"/>
</dbReference>
<evidence type="ECO:0000259" key="5">
    <source>
        <dbReference type="Pfam" id="PF04542"/>
    </source>
</evidence>
<dbReference type="InterPro" id="IPR039425">
    <property type="entry name" value="RNA_pol_sigma-70-like"/>
</dbReference>
<keyword evidence="2" id="KW-0805">Transcription regulation</keyword>
<gene>
    <name evidence="7" type="ORF">ACFSR5_13685</name>
</gene>
<dbReference type="EMBL" id="JBHULR010000005">
    <property type="protein sequence ID" value="MFD2548698.1"/>
    <property type="molecule type" value="Genomic_DNA"/>
</dbReference>
<sequence>MNVVDPDKLLFTKYYRALCHFAWQLVHDEHLAEDLAQDAFISYMQHKRGIAADERAIKSFLYSSVKFAVYNLNRKNKTMKRFWNRTGFEEADDMDYEHELIRTEFSRMIHETIATLPEGCRRVMTMSYVDGYSNEEISEQLEISLNTIKTHKKRGLHVLRSKLRPDYFSVALALFLSDL</sequence>
<proteinExistence type="inferred from homology"/>
<keyword evidence="4" id="KW-0804">Transcription</keyword>
<feature type="domain" description="RNA polymerase sigma factor 70 region 4 type 2" evidence="6">
    <location>
        <begin position="107"/>
        <end position="156"/>
    </location>
</feature>
<comment type="caution">
    <text evidence="7">The sequence shown here is derived from an EMBL/GenBank/DDBJ whole genome shotgun (WGS) entry which is preliminary data.</text>
</comment>
<dbReference type="CDD" id="cd06171">
    <property type="entry name" value="Sigma70_r4"/>
    <property type="match status" value="1"/>
</dbReference>
<evidence type="ECO:0000256" key="3">
    <source>
        <dbReference type="ARBA" id="ARBA00023082"/>
    </source>
</evidence>
<evidence type="ECO:0000259" key="6">
    <source>
        <dbReference type="Pfam" id="PF08281"/>
    </source>
</evidence>
<keyword evidence="3" id="KW-0731">Sigma factor</keyword>
<evidence type="ECO:0000313" key="8">
    <source>
        <dbReference type="Proteomes" id="UP001597545"/>
    </source>
</evidence>
<evidence type="ECO:0000256" key="1">
    <source>
        <dbReference type="ARBA" id="ARBA00010641"/>
    </source>
</evidence>
<dbReference type="PANTHER" id="PTHR43133">
    <property type="entry name" value="RNA POLYMERASE ECF-TYPE SIGMA FACTO"/>
    <property type="match status" value="1"/>
</dbReference>
<dbReference type="Pfam" id="PF04542">
    <property type="entry name" value="Sigma70_r2"/>
    <property type="match status" value="1"/>
</dbReference>
<dbReference type="Pfam" id="PF08281">
    <property type="entry name" value="Sigma70_r4_2"/>
    <property type="match status" value="1"/>
</dbReference>
<dbReference type="SUPFAM" id="SSF88659">
    <property type="entry name" value="Sigma3 and sigma4 domains of RNA polymerase sigma factors"/>
    <property type="match status" value="1"/>
</dbReference>
<evidence type="ECO:0000256" key="2">
    <source>
        <dbReference type="ARBA" id="ARBA00023015"/>
    </source>
</evidence>
<evidence type="ECO:0000313" key="7">
    <source>
        <dbReference type="EMBL" id="MFD2548698.1"/>
    </source>
</evidence>
<dbReference type="InterPro" id="IPR014327">
    <property type="entry name" value="RNA_pol_sigma70_bacteroid"/>
</dbReference>
<keyword evidence="8" id="KW-1185">Reference proteome</keyword>
<name>A0ABW5KK38_9SPHI</name>
<accession>A0ABW5KK38</accession>
<dbReference type="Gene3D" id="1.10.10.10">
    <property type="entry name" value="Winged helix-like DNA-binding domain superfamily/Winged helix DNA-binding domain"/>
    <property type="match status" value="1"/>
</dbReference>
<feature type="domain" description="RNA polymerase sigma-70 region 2" evidence="5">
    <location>
        <begin position="10"/>
        <end position="77"/>
    </location>
</feature>
<evidence type="ECO:0000256" key="4">
    <source>
        <dbReference type="ARBA" id="ARBA00023163"/>
    </source>
</evidence>
<reference evidence="8" key="1">
    <citation type="journal article" date="2019" name="Int. J. Syst. Evol. Microbiol.">
        <title>The Global Catalogue of Microorganisms (GCM) 10K type strain sequencing project: providing services to taxonomists for standard genome sequencing and annotation.</title>
        <authorList>
            <consortium name="The Broad Institute Genomics Platform"/>
            <consortium name="The Broad Institute Genome Sequencing Center for Infectious Disease"/>
            <person name="Wu L."/>
            <person name="Ma J."/>
        </authorList>
    </citation>
    <scope>NUCLEOTIDE SEQUENCE [LARGE SCALE GENOMIC DNA]</scope>
    <source>
        <strain evidence="8">KCTC 42662</strain>
    </source>
</reference>